<organism evidence="1 2">
    <name type="scientific">Bifidobacterium longum subsp. infantis</name>
    <dbReference type="NCBI Taxonomy" id="1682"/>
    <lineage>
        <taxon>Bacteria</taxon>
        <taxon>Bacillati</taxon>
        <taxon>Actinomycetota</taxon>
        <taxon>Actinomycetes</taxon>
        <taxon>Bifidobacteriales</taxon>
        <taxon>Bifidobacteriaceae</taxon>
        <taxon>Bifidobacterium</taxon>
    </lineage>
</organism>
<reference evidence="1 2" key="1">
    <citation type="submission" date="2019-04" db="EMBL/GenBank/DDBJ databases">
        <title>Genome Announcement To Ensure Probiotic Safety of Bifidobacterium longum subsp infantis UBBI-01.</title>
        <authorList>
            <person name="Sulthana A."/>
            <person name="Lakshmi S.G."/>
            <person name="Madempudi R.S."/>
        </authorList>
    </citation>
    <scope>NUCLEOTIDE SEQUENCE [LARGE SCALE GENOMIC DNA]</scope>
    <source>
        <strain evidence="1 2">UBBI-01</strain>
    </source>
</reference>
<dbReference type="InterPro" id="IPR035093">
    <property type="entry name" value="RelE/ParE_toxin_dom_sf"/>
</dbReference>
<dbReference type="SUPFAM" id="SSF143011">
    <property type="entry name" value="RelE-like"/>
    <property type="match status" value="1"/>
</dbReference>
<dbReference type="Proteomes" id="UP000306697">
    <property type="component" value="Unassembled WGS sequence"/>
</dbReference>
<sequence length="81" mass="9029">MRLVLADTCAARETLRRRHRAHMLTGDLAGVMECHVGNAGDWLAIWMRDDGIAVFMRTGGHGELFGRRQPGLLSGHQTRMS</sequence>
<evidence type="ECO:0000313" key="2">
    <source>
        <dbReference type="Proteomes" id="UP000306697"/>
    </source>
</evidence>
<dbReference type="Pfam" id="PF15738">
    <property type="entry name" value="YafQ_toxin"/>
    <property type="match status" value="1"/>
</dbReference>
<dbReference type="EMBL" id="SSWL01000001">
    <property type="protein sequence ID" value="THJ30639.1"/>
    <property type="molecule type" value="Genomic_DNA"/>
</dbReference>
<proteinExistence type="predicted"/>
<protein>
    <submittedName>
        <fullName evidence="1">Type II toxin-antitoxin system YafQ family toxin</fullName>
    </submittedName>
</protein>
<dbReference type="InterPro" id="IPR004386">
    <property type="entry name" value="Toxin_YafQ-like"/>
</dbReference>
<comment type="caution">
    <text evidence="1">The sequence shown here is derived from an EMBL/GenBank/DDBJ whole genome shotgun (WGS) entry which is preliminary data.</text>
</comment>
<name>A0A4S5BF70_BIFLI</name>
<dbReference type="AlphaFoldDB" id="A0A4S5BF70"/>
<evidence type="ECO:0000313" key="1">
    <source>
        <dbReference type="EMBL" id="THJ30639.1"/>
    </source>
</evidence>
<gene>
    <name evidence="1" type="ORF">E6L38_00140</name>
</gene>
<dbReference type="Gene3D" id="3.30.2310.20">
    <property type="entry name" value="RelE-like"/>
    <property type="match status" value="1"/>
</dbReference>
<accession>A0A4S5BF70</accession>